<feature type="transmembrane region" description="Helical" evidence="6">
    <location>
        <begin position="65"/>
        <end position="87"/>
    </location>
</feature>
<dbReference type="KEGG" id="eru:Erum1930"/>
<proteinExistence type="inferred from homology"/>
<dbReference type="EMBL" id="CR925678">
    <property type="protein sequence ID" value="CAI26689.1"/>
    <property type="molecule type" value="Genomic_DNA"/>
</dbReference>
<dbReference type="eggNOG" id="COG0628">
    <property type="taxonomic scope" value="Bacteria"/>
</dbReference>
<keyword evidence="3 6" id="KW-0812">Transmembrane</keyword>
<protein>
    <recommendedName>
        <fullName evidence="9">AI-2E family transporter</fullName>
    </recommendedName>
</protein>
<dbReference type="HOGENOM" id="CLU_031275_8_0_5"/>
<comment type="subcellular location">
    <subcellularLocation>
        <location evidence="1">Membrane</location>
        <topology evidence="1">Multi-pass membrane protein</topology>
    </subcellularLocation>
</comment>
<sequence length="373" mass="41857">MSDHISKLVNQYVTYGIAVAVILLAAFIMEPVLIPCCTAIIIAYLLNPLVNKLEKLRLPRQLSVLIILISALYIIIAFLIIFIPITYSQLLSLIKFLIEKIPIVSKNNISSFLQKYNISEYEEIIKAIKLPESSLESLLNYDNIKSLFNIFGTGLKNIDTIFLGAINSSINIGYIVSTILITLILLFYILSNWPSIIKHATELIPIKHQKTVIEYTEKIDNIISAYIRGQLSVCLIMAIYYTICLCIINLKYFLIIGLISGLMTFIPYIGPVFCTTISCIITMLQFNNWTTCGIVIAMFIIGQLVESNVITPLLIGKRIDIHPIWIIIGMIICGSQIGFIGILLSIPITAVVGVFVKSIINQYMNSKFYNNTN</sequence>
<dbReference type="AlphaFoldDB" id="A0A0H3LYS5"/>
<evidence type="ECO:0000256" key="2">
    <source>
        <dbReference type="ARBA" id="ARBA00009773"/>
    </source>
</evidence>
<dbReference type="KEGG" id="erw:ERWE_CDS_01950"/>
<evidence type="ECO:0000256" key="4">
    <source>
        <dbReference type="ARBA" id="ARBA00022989"/>
    </source>
</evidence>
<dbReference type="InterPro" id="IPR002549">
    <property type="entry name" value="AI-2E-like"/>
</dbReference>
<feature type="transmembrane region" description="Helical" evidence="6">
    <location>
        <begin position="323"/>
        <end position="356"/>
    </location>
</feature>
<dbReference type="Pfam" id="PF01594">
    <property type="entry name" value="AI-2E_transport"/>
    <property type="match status" value="1"/>
</dbReference>
<dbReference type="GO" id="GO:0055085">
    <property type="term" value="P:transmembrane transport"/>
    <property type="evidence" value="ECO:0007669"/>
    <property type="project" value="TreeGrafter"/>
</dbReference>
<dbReference type="RefSeq" id="WP_011154879.1">
    <property type="nucleotide sequence ID" value="NC_005295.2"/>
</dbReference>
<evidence type="ECO:0000313" key="8">
    <source>
        <dbReference type="Proteomes" id="UP000001021"/>
    </source>
</evidence>
<name>A0A0H3LYS5_EHRRW</name>
<keyword evidence="8" id="KW-1185">Reference proteome</keyword>
<gene>
    <name evidence="7" type="ordered locus">ERWE_CDS_01950</name>
</gene>
<evidence type="ECO:0000256" key="5">
    <source>
        <dbReference type="ARBA" id="ARBA00023136"/>
    </source>
</evidence>
<dbReference type="GO" id="GO:0016020">
    <property type="term" value="C:membrane"/>
    <property type="evidence" value="ECO:0007669"/>
    <property type="project" value="UniProtKB-SubCell"/>
</dbReference>
<evidence type="ECO:0008006" key="9">
    <source>
        <dbReference type="Google" id="ProtNLM"/>
    </source>
</evidence>
<feature type="transmembrane region" description="Helical" evidence="6">
    <location>
        <begin position="172"/>
        <end position="190"/>
    </location>
</feature>
<keyword evidence="5 6" id="KW-0472">Membrane</keyword>
<feature type="transmembrane region" description="Helical" evidence="6">
    <location>
        <begin position="12"/>
        <end position="45"/>
    </location>
</feature>
<feature type="transmembrane region" description="Helical" evidence="6">
    <location>
        <begin position="265"/>
        <end position="284"/>
    </location>
</feature>
<keyword evidence="4 6" id="KW-1133">Transmembrane helix</keyword>
<evidence type="ECO:0000256" key="3">
    <source>
        <dbReference type="ARBA" id="ARBA00022692"/>
    </source>
</evidence>
<evidence type="ECO:0000313" key="7">
    <source>
        <dbReference type="EMBL" id="CAI26689.1"/>
    </source>
</evidence>
<dbReference type="PANTHER" id="PTHR21716">
    <property type="entry name" value="TRANSMEMBRANE PROTEIN"/>
    <property type="match status" value="1"/>
</dbReference>
<organism evidence="7 8">
    <name type="scientific">Ehrlichia ruminantium (strain Welgevonden)</name>
    <dbReference type="NCBI Taxonomy" id="254945"/>
    <lineage>
        <taxon>Bacteria</taxon>
        <taxon>Pseudomonadati</taxon>
        <taxon>Pseudomonadota</taxon>
        <taxon>Alphaproteobacteria</taxon>
        <taxon>Rickettsiales</taxon>
        <taxon>Anaplasmataceae</taxon>
        <taxon>Ehrlichia</taxon>
    </lineage>
</organism>
<feature type="transmembrane region" description="Helical" evidence="6">
    <location>
        <begin position="291"/>
        <end position="311"/>
    </location>
</feature>
<evidence type="ECO:0000256" key="6">
    <source>
        <dbReference type="SAM" id="Phobius"/>
    </source>
</evidence>
<dbReference type="GeneID" id="33058248"/>
<feature type="transmembrane region" description="Helical" evidence="6">
    <location>
        <begin position="238"/>
        <end position="259"/>
    </location>
</feature>
<comment type="similarity">
    <text evidence="2">Belongs to the autoinducer-2 exporter (AI-2E) (TC 2.A.86) family.</text>
</comment>
<dbReference type="PANTHER" id="PTHR21716:SF64">
    <property type="entry name" value="AI-2 TRANSPORT PROTEIN TQSA"/>
    <property type="match status" value="1"/>
</dbReference>
<dbReference type="Proteomes" id="UP000001021">
    <property type="component" value="Chromosome"/>
</dbReference>
<evidence type="ECO:0000256" key="1">
    <source>
        <dbReference type="ARBA" id="ARBA00004141"/>
    </source>
</evidence>
<reference evidence="7 8" key="1">
    <citation type="journal article" date="2006" name="J. Bacteriol.">
        <title>Comparative genomic analysis of three strains of Ehrlichia ruminantium reveals an active process of genome size plasticity.</title>
        <authorList>
            <person name="Frutos R."/>
            <person name="Viari A."/>
            <person name="Ferraz C."/>
            <person name="Morgat A."/>
            <person name="Eychenie S."/>
            <person name="Kandassami Y."/>
            <person name="Chantal I."/>
            <person name="Bensaid A."/>
            <person name="Coissac E."/>
            <person name="Vachiery N."/>
            <person name="Demaille J."/>
            <person name="Martinez D."/>
        </authorList>
    </citation>
    <scope>NUCLEOTIDE SEQUENCE [LARGE SCALE GENOMIC DNA]</scope>
    <source>
        <strain evidence="7 8">Welgevonden</strain>
    </source>
</reference>
<accession>A0A0H3LYS5</accession>